<dbReference type="EMBL" id="JAWWNJ010000036">
    <property type="protein sequence ID" value="KAK7023346.1"/>
    <property type="molecule type" value="Genomic_DNA"/>
</dbReference>
<proteinExistence type="predicted"/>
<dbReference type="Proteomes" id="UP001362999">
    <property type="component" value="Unassembled WGS sequence"/>
</dbReference>
<gene>
    <name evidence="1" type="ORF">R3P38DRAFT_3270916</name>
</gene>
<dbReference type="AlphaFoldDB" id="A0AAW0BCG7"/>
<reference evidence="1 2" key="1">
    <citation type="journal article" date="2024" name="J Genomics">
        <title>Draft genome sequencing and assembly of Favolaschia claudopus CIRM-BRFM 2984 isolated from oak limbs.</title>
        <authorList>
            <person name="Navarro D."/>
            <person name="Drula E."/>
            <person name="Chaduli D."/>
            <person name="Cazenave R."/>
            <person name="Ahrendt S."/>
            <person name="Wang J."/>
            <person name="Lipzen A."/>
            <person name="Daum C."/>
            <person name="Barry K."/>
            <person name="Grigoriev I.V."/>
            <person name="Favel A."/>
            <person name="Rosso M.N."/>
            <person name="Martin F."/>
        </authorList>
    </citation>
    <scope>NUCLEOTIDE SEQUENCE [LARGE SCALE GENOMIC DNA]</scope>
    <source>
        <strain evidence="1 2">CIRM-BRFM 2984</strain>
    </source>
</reference>
<accession>A0AAW0BCG7</accession>
<organism evidence="1 2">
    <name type="scientific">Favolaschia claudopus</name>
    <dbReference type="NCBI Taxonomy" id="2862362"/>
    <lineage>
        <taxon>Eukaryota</taxon>
        <taxon>Fungi</taxon>
        <taxon>Dikarya</taxon>
        <taxon>Basidiomycota</taxon>
        <taxon>Agaricomycotina</taxon>
        <taxon>Agaricomycetes</taxon>
        <taxon>Agaricomycetidae</taxon>
        <taxon>Agaricales</taxon>
        <taxon>Marasmiineae</taxon>
        <taxon>Mycenaceae</taxon>
        <taxon>Favolaschia</taxon>
    </lineage>
</organism>
<protein>
    <submittedName>
        <fullName evidence="1">Uncharacterized protein</fullName>
    </submittedName>
</protein>
<sequence length="316" mass="35240">MTDADDPRGFRIGSNRCNSTTENQDSLCQTIFVNHIDDWCVWAALEFVSVCSFFTSVPARCVLYLLPLFAPLPALLLCSSSPAAPSYALLPHRSYLRFHSLDILRASRLHPHSSHLSYHHSYPHRRSLPEPYRQDSRALRAYTHPRAAAARRRLLGMRCPSSRLDASSARLRLGRRSSNPYDELTTDRPRFQVVMMDGVLGGKVGKSHRTSLRPPSTRRRHGVCLASLLLPRVLPISLLASLFTLADRYTDPFFPSPIVAGGGSCRHLPSIPFRGANVSFVNPLLPAPHSIHPAMSTLRCADEITMATQRLSPRTV</sequence>
<keyword evidence="2" id="KW-1185">Reference proteome</keyword>
<evidence type="ECO:0000313" key="2">
    <source>
        <dbReference type="Proteomes" id="UP001362999"/>
    </source>
</evidence>
<comment type="caution">
    <text evidence="1">The sequence shown here is derived from an EMBL/GenBank/DDBJ whole genome shotgun (WGS) entry which is preliminary data.</text>
</comment>
<evidence type="ECO:0000313" key="1">
    <source>
        <dbReference type="EMBL" id="KAK7023346.1"/>
    </source>
</evidence>
<name>A0AAW0BCG7_9AGAR</name>